<reference evidence="6" key="1">
    <citation type="submission" date="2020-02" db="EMBL/GenBank/DDBJ databases">
        <authorList>
            <person name="Meier V. D."/>
        </authorList>
    </citation>
    <scope>NUCLEOTIDE SEQUENCE</scope>
    <source>
        <strain evidence="6">AVDCRST_MAG40</strain>
    </source>
</reference>
<feature type="domain" description="DUF1232" evidence="5">
    <location>
        <begin position="58"/>
        <end position="92"/>
    </location>
</feature>
<protein>
    <recommendedName>
        <fullName evidence="5">DUF1232 domain-containing protein</fullName>
    </recommendedName>
</protein>
<dbReference type="Pfam" id="PF06803">
    <property type="entry name" value="DUF1232"/>
    <property type="match status" value="1"/>
</dbReference>
<dbReference type="GO" id="GO:0012505">
    <property type="term" value="C:endomembrane system"/>
    <property type="evidence" value="ECO:0007669"/>
    <property type="project" value="UniProtKB-SubCell"/>
</dbReference>
<keyword evidence="3" id="KW-1133">Transmembrane helix</keyword>
<sequence length="148" mass="16431">MNALTDAPARLTRGARLRSEKPRRGAKRTLVHTMREIPHYLRLLGGLFTDRRVAVLDKVLVGAAIAYVVSPLDFIPDAIPFLGQVDDIFLITTALQRLIANAGRHVLLDHWRGDRASLSDLNIESVVAAATFFLPLGMRRKLKGIGRK</sequence>
<keyword evidence="2" id="KW-0812">Transmembrane</keyword>
<evidence type="ECO:0000256" key="3">
    <source>
        <dbReference type="ARBA" id="ARBA00022989"/>
    </source>
</evidence>
<proteinExistence type="predicted"/>
<organism evidence="6">
    <name type="scientific">uncultured Gemmatimonadaceae bacterium</name>
    <dbReference type="NCBI Taxonomy" id="246130"/>
    <lineage>
        <taxon>Bacteria</taxon>
        <taxon>Pseudomonadati</taxon>
        <taxon>Gemmatimonadota</taxon>
        <taxon>Gemmatimonadia</taxon>
        <taxon>Gemmatimonadales</taxon>
        <taxon>Gemmatimonadaceae</taxon>
        <taxon>environmental samples</taxon>
    </lineage>
</organism>
<evidence type="ECO:0000256" key="2">
    <source>
        <dbReference type="ARBA" id="ARBA00022692"/>
    </source>
</evidence>
<evidence type="ECO:0000256" key="4">
    <source>
        <dbReference type="ARBA" id="ARBA00023136"/>
    </source>
</evidence>
<gene>
    <name evidence="6" type="ORF">AVDCRST_MAG40-2815</name>
</gene>
<dbReference type="InterPro" id="IPR010652">
    <property type="entry name" value="DUF1232"/>
</dbReference>
<dbReference type="EMBL" id="CADCTX010000779">
    <property type="protein sequence ID" value="CAA9349338.1"/>
    <property type="molecule type" value="Genomic_DNA"/>
</dbReference>
<evidence type="ECO:0000259" key="5">
    <source>
        <dbReference type="Pfam" id="PF06803"/>
    </source>
</evidence>
<name>A0A6J4M3K8_9BACT</name>
<accession>A0A6J4M3K8</accession>
<dbReference type="AlphaFoldDB" id="A0A6J4M3K8"/>
<evidence type="ECO:0000256" key="1">
    <source>
        <dbReference type="ARBA" id="ARBA00004127"/>
    </source>
</evidence>
<evidence type="ECO:0000313" key="6">
    <source>
        <dbReference type="EMBL" id="CAA9349338.1"/>
    </source>
</evidence>
<comment type="subcellular location">
    <subcellularLocation>
        <location evidence="1">Endomembrane system</location>
        <topology evidence="1">Multi-pass membrane protein</topology>
    </subcellularLocation>
</comment>
<keyword evidence="4" id="KW-0472">Membrane</keyword>